<protein>
    <recommendedName>
        <fullName evidence="6">Zinc finger DksA/TraR C4-type domain-containing protein</fullName>
    </recommendedName>
</protein>
<dbReference type="PANTHER" id="PTHR33823">
    <property type="entry name" value="RNA POLYMERASE-BINDING TRANSCRIPTION FACTOR DKSA-RELATED"/>
    <property type="match status" value="1"/>
</dbReference>
<dbReference type="Pfam" id="PF01258">
    <property type="entry name" value="zf-dskA_traR"/>
    <property type="match status" value="1"/>
</dbReference>
<feature type="zinc finger region" description="dksA C4-type" evidence="4">
    <location>
        <begin position="102"/>
        <end position="126"/>
    </location>
</feature>
<keyword evidence="2" id="KW-0863">Zinc-finger</keyword>
<reference evidence="7 8" key="1">
    <citation type="journal article" date="2011" name="J. Bacteriol.">
        <title>Genome sequence of the 1,4-dioxane-degrading Pseudonocardia dioxanivorans strain CB1190.</title>
        <authorList>
            <person name="Sales C.M."/>
            <person name="Mahendra S."/>
            <person name="Grostern A."/>
            <person name="Parales R.E."/>
            <person name="Goodwin L.A."/>
            <person name="Woyke T."/>
            <person name="Nolan M."/>
            <person name="Lapidus A."/>
            <person name="Chertkov O."/>
            <person name="Ovchinnikova G."/>
            <person name="Sczyrba A."/>
            <person name="Alvarez-Cohen L."/>
        </authorList>
    </citation>
    <scope>NUCLEOTIDE SEQUENCE [LARGE SCALE GENOMIC DNA]</scope>
    <source>
        <strain evidence="8">ATCC 55486 / DSM 44775 / JCM 13855 / CB1190</strain>
    </source>
</reference>
<feature type="domain" description="Zinc finger DksA/TraR C4-type" evidence="6">
    <location>
        <begin position="97"/>
        <end position="129"/>
    </location>
</feature>
<dbReference type="EMBL" id="CP002593">
    <property type="protein sequence ID" value="AEA27996.1"/>
    <property type="molecule type" value="Genomic_DNA"/>
</dbReference>
<dbReference type="Proteomes" id="UP000007809">
    <property type="component" value="Chromosome"/>
</dbReference>
<dbReference type="InterPro" id="IPR000962">
    <property type="entry name" value="Znf_DskA_TraR"/>
</dbReference>
<dbReference type="STRING" id="675635.Psed_5872"/>
<dbReference type="Gene3D" id="1.20.120.910">
    <property type="entry name" value="DksA, coiled-coil domain"/>
    <property type="match status" value="1"/>
</dbReference>
<dbReference type="HOGENOM" id="CLU_1633998_0_0_11"/>
<keyword evidence="3" id="KW-0862">Zinc</keyword>
<feature type="region of interest" description="Disordered" evidence="5">
    <location>
        <begin position="1"/>
        <end position="20"/>
    </location>
</feature>
<evidence type="ECO:0000256" key="5">
    <source>
        <dbReference type="SAM" id="MobiDB-lite"/>
    </source>
</evidence>
<evidence type="ECO:0000313" key="7">
    <source>
        <dbReference type="EMBL" id="AEA27996.1"/>
    </source>
</evidence>
<keyword evidence="1" id="KW-0479">Metal-binding</keyword>
<evidence type="ECO:0000259" key="6">
    <source>
        <dbReference type="Pfam" id="PF01258"/>
    </source>
</evidence>
<dbReference type="AlphaFoldDB" id="F4D1T6"/>
<organism evidence="7 8">
    <name type="scientific">Pseudonocardia dioxanivorans (strain ATCC 55486 / DSM 44775 / JCM 13855 / CB1190)</name>
    <dbReference type="NCBI Taxonomy" id="675635"/>
    <lineage>
        <taxon>Bacteria</taxon>
        <taxon>Bacillati</taxon>
        <taxon>Actinomycetota</taxon>
        <taxon>Actinomycetes</taxon>
        <taxon>Pseudonocardiales</taxon>
        <taxon>Pseudonocardiaceae</taxon>
        <taxon>Pseudonocardia</taxon>
    </lineage>
</organism>
<feature type="region of interest" description="Disordered" evidence="5">
    <location>
        <begin position="135"/>
        <end position="162"/>
    </location>
</feature>
<feature type="region of interest" description="Disordered" evidence="5">
    <location>
        <begin position="41"/>
        <end position="70"/>
    </location>
</feature>
<evidence type="ECO:0000313" key="8">
    <source>
        <dbReference type="Proteomes" id="UP000007809"/>
    </source>
</evidence>
<evidence type="ECO:0000256" key="4">
    <source>
        <dbReference type="PROSITE-ProRule" id="PRU00510"/>
    </source>
</evidence>
<evidence type="ECO:0000256" key="3">
    <source>
        <dbReference type="ARBA" id="ARBA00022833"/>
    </source>
</evidence>
<dbReference type="PANTHER" id="PTHR33823:SF4">
    <property type="entry name" value="GENERAL STRESS PROTEIN 16O"/>
    <property type="match status" value="1"/>
</dbReference>
<dbReference type="PROSITE" id="PS51128">
    <property type="entry name" value="ZF_DKSA_2"/>
    <property type="match status" value="1"/>
</dbReference>
<evidence type="ECO:0000256" key="2">
    <source>
        <dbReference type="ARBA" id="ARBA00022771"/>
    </source>
</evidence>
<keyword evidence="8" id="KW-1185">Reference proteome</keyword>
<dbReference type="KEGG" id="pdx:Psed_5872"/>
<dbReference type="GO" id="GO:0008270">
    <property type="term" value="F:zinc ion binding"/>
    <property type="evidence" value="ECO:0007669"/>
    <property type="project" value="UniProtKB-KW"/>
</dbReference>
<sequence length="162" mass="17609">MAPPRPPGAGDRPVTDDRDLLARRVPALRAELVRQQGFRREQLASLAPGGSNPDRLAGRGPDREESPGLSEVQALVESGARHALGDIELALARIRTGRYGRCRACGAAISLAVLEAIPQTTLCLRCCRLRDRIPRAGRHRGPRSSGRRSERRAEVVVSRPAE</sequence>
<accession>F4D1T6</accession>
<name>F4D1T6_PSEUX</name>
<feature type="compositionally biased region" description="Basic residues" evidence="5">
    <location>
        <begin position="135"/>
        <end position="146"/>
    </location>
</feature>
<dbReference type="eggNOG" id="COG1734">
    <property type="taxonomic scope" value="Bacteria"/>
</dbReference>
<proteinExistence type="predicted"/>
<gene>
    <name evidence="7" type="ordered locus">Psed_5872</name>
</gene>
<feature type="compositionally biased region" description="Basic and acidic residues" evidence="5">
    <location>
        <begin position="56"/>
        <end position="66"/>
    </location>
</feature>
<evidence type="ECO:0000256" key="1">
    <source>
        <dbReference type="ARBA" id="ARBA00022723"/>
    </source>
</evidence>